<dbReference type="EMBL" id="AP011685">
    <property type="protein sequence ID" value="BAL54312.1"/>
    <property type="molecule type" value="Genomic_DNA"/>
</dbReference>
<accession>H5SDS6</accession>
<organism evidence="1">
    <name type="scientific">uncultured Aquificia bacterium</name>
    <dbReference type="NCBI Taxonomy" id="453415"/>
    <lineage>
        <taxon>Bacteria</taxon>
        <taxon>Pseudomonadati</taxon>
        <taxon>Aquificota</taxon>
        <taxon>Aquificia</taxon>
        <taxon>environmental samples</taxon>
    </lineage>
</organism>
<gene>
    <name evidence="1" type="ORF">HGMM_F14E04C03</name>
</gene>
<reference evidence="1" key="2">
    <citation type="journal article" date="2012" name="PLoS ONE">
        <title>A Deeply Branching Thermophilic Bacterium with an Ancient Acetyl-CoA Pathway Dominates a Subsurface Ecosystem.</title>
        <authorList>
            <person name="Takami H."/>
            <person name="Noguchi H."/>
            <person name="Takaki Y."/>
            <person name="Uchiyama I."/>
            <person name="Toyoda A."/>
            <person name="Nishi S."/>
            <person name="Chee G.-J."/>
            <person name="Arai W."/>
            <person name="Nunoura T."/>
            <person name="Itoh T."/>
            <person name="Hattori M."/>
            <person name="Takai K."/>
        </authorList>
    </citation>
    <scope>NUCLEOTIDE SEQUENCE</scope>
</reference>
<protein>
    <submittedName>
        <fullName evidence="1">Uncharacterized protein</fullName>
    </submittedName>
</protein>
<reference evidence="1" key="1">
    <citation type="journal article" date="2005" name="Environ. Microbiol.">
        <title>Genetic and functional properties of uncultivated thermophilic crenarchaeotes from a subsurface gold mine as revealed by analysis of genome fragments.</title>
        <authorList>
            <person name="Nunoura T."/>
            <person name="Hirayama H."/>
            <person name="Takami H."/>
            <person name="Oida H."/>
            <person name="Nishi S."/>
            <person name="Shimamura S."/>
            <person name="Suzuki Y."/>
            <person name="Inagaki F."/>
            <person name="Takai K."/>
            <person name="Nealson K.H."/>
            <person name="Horikoshi K."/>
        </authorList>
    </citation>
    <scope>NUCLEOTIDE SEQUENCE</scope>
</reference>
<dbReference type="AlphaFoldDB" id="H5SDS6"/>
<sequence>MYDAEKLVEEAMSLELTEREAYELIGMGLSRRGKVRTLSAEDEGKSFWEEHKCSIMKVFCEEVEKSGDMITALREVVVFVLQVLKVTIHAGLGIIDLLIRIGLNIVCEVYKKECHKGGVS</sequence>
<proteinExistence type="predicted"/>
<evidence type="ECO:0000313" key="1">
    <source>
        <dbReference type="EMBL" id="BAL54312.1"/>
    </source>
</evidence>
<name>H5SDS6_9BACT</name>